<dbReference type="AlphaFoldDB" id="A0A5A9NTU2"/>
<evidence type="ECO:0000256" key="1">
    <source>
        <dbReference type="SAM" id="Phobius"/>
    </source>
</evidence>
<dbReference type="InterPro" id="IPR007110">
    <property type="entry name" value="Ig-like_dom"/>
</dbReference>
<dbReference type="PANTHER" id="PTHR21063">
    <property type="entry name" value="LFA-3"/>
    <property type="match status" value="1"/>
</dbReference>
<name>A0A5A9NTU2_9TELE</name>
<proteinExistence type="predicted"/>
<feature type="domain" description="Ig-like" evidence="3">
    <location>
        <begin position="128"/>
        <end position="229"/>
    </location>
</feature>
<feature type="signal peptide" evidence="2">
    <location>
        <begin position="1"/>
        <end position="17"/>
    </location>
</feature>
<dbReference type="Gene3D" id="2.60.40.10">
    <property type="entry name" value="Immunoglobulins"/>
    <property type="match status" value="2"/>
</dbReference>
<keyword evidence="5" id="KW-1185">Reference proteome</keyword>
<dbReference type="PROSITE" id="PS50835">
    <property type="entry name" value="IG_LIKE"/>
    <property type="match status" value="1"/>
</dbReference>
<sequence>MFTSVFLILCGVFGVKTDVMKTVFVTEGDDVTLHAGVSVMKEDVQILWMFGRKNPDTLITEIYKLKIFIFDSHVSVMKGKLQMDSQTGSLIIRNISSVLSGLYKVQIINTTTKYRRFNLTVYARVSLPVIERSSVVSVCQTSDCQKNTAFCIDPDKSLPCEVCAVMCSADNGADVSLSWFKNNERLNQTSSPDLNISLSLSLEIKERNNTYYCVAANPVNNLTTQLNFQEQCPQHTDLVHSCNFTEAVIRLVISALVCVATVAILVYDFRS</sequence>
<dbReference type="SMART" id="SM00409">
    <property type="entry name" value="IG"/>
    <property type="match status" value="1"/>
</dbReference>
<evidence type="ECO:0000256" key="2">
    <source>
        <dbReference type="SAM" id="SignalP"/>
    </source>
</evidence>
<dbReference type="EMBL" id="SOYY01000014">
    <property type="protein sequence ID" value="KAA0712441.1"/>
    <property type="molecule type" value="Genomic_DNA"/>
</dbReference>
<reference evidence="4 5" key="1">
    <citation type="journal article" date="2019" name="Mol. Ecol. Resour.">
        <title>Chromosome-level genome assembly of Triplophysa tibetana, a fish adapted to the harsh high-altitude environment of the Tibetan Plateau.</title>
        <authorList>
            <person name="Yang X."/>
            <person name="Liu H."/>
            <person name="Ma Z."/>
            <person name="Zou Y."/>
            <person name="Zou M."/>
            <person name="Mao Y."/>
            <person name="Li X."/>
            <person name="Wang H."/>
            <person name="Chen T."/>
            <person name="Wang W."/>
            <person name="Yang R."/>
        </authorList>
    </citation>
    <scope>NUCLEOTIDE SEQUENCE [LARGE SCALE GENOMIC DNA]</scope>
    <source>
        <strain evidence="4">TTIB1903HZAU</strain>
        <tissue evidence="4">Muscle</tissue>
    </source>
</reference>
<dbReference type="SUPFAM" id="SSF48726">
    <property type="entry name" value="Immunoglobulin"/>
    <property type="match status" value="2"/>
</dbReference>
<comment type="caution">
    <text evidence="4">The sequence shown here is derived from an EMBL/GenBank/DDBJ whole genome shotgun (WGS) entry which is preliminary data.</text>
</comment>
<keyword evidence="1" id="KW-1133">Transmembrane helix</keyword>
<evidence type="ECO:0000313" key="5">
    <source>
        <dbReference type="Proteomes" id="UP000324632"/>
    </source>
</evidence>
<organism evidence="4 5">
    <name type="scientific">Triplophysa tibetana</name>
    <dbReference type="NCBI Taxonomy" id="1572043"/>
    <lineage>
        <taxon>Eukaryota</taxon>
        <taxon>Metazoa</taxon>
        <taxon>Chordata</taxon>
        <taxon>Craniata</taxon>
        <taxon>Vertebrata</taxon>
        <taxon>Euteleostomi</taxon>
        <taxon>Actinopterygii</taxon>
        <taxon>Neopterygii</taxon>
        <taxon>Teleostei</taxon>
        <taxon>Ostariophysi</taxon>
        <taxon>Cypriniformes</taxon>
        <taxon>Nemacheilidae</taxon>
        <taxon>Triplophysa</taxon>
    </lineage>
</organism>
<keyword evidence="2" id="KW-0732">Signal</keyword>
<gene>
    <name evidence="4" type="ORF">E1301_Tti012958</name>
</gene>
<dbReference type="InterPro" id="IPR003599">
    <property type="entry name" value="Ig_sub"/>
</dbReference>
<feature type="transmembrane region" description="Helical" evidence="1">
    <location>
        <begin position="247"/>
        <end position="267"/>
    </location>
</feature>
<dbReference type="Proteomes" id="UP000324632">
    <property type="component" value="Chromosome 14"/>
</dbReference>
<evidence type="ECO:0000259" key="3">
    <source>
        <dbReference type="PROSITE" id="PS50835"/>
    </source>
</evidence>
<dbReference type="InterPro" id="IPR013783">
    <property type="entry name" value="Ig-like_fold"/>
</dbReference>
<dbReference type="PANTHER" id="PTHR21063:SF4">
    <property type="entry name" value="CD48 ANTIGEN-RELATED"/>
    <property type="match status" value="1"/>
</dbReference>
<evidence type="ECO:0000313" key="4">
    <source>
        <dbReference type="EMBL" id="KAA0712441.1"/>
    </source>
</evidence>
<accession>A0A5A9NTU2</accession>
<dbReference type="CDD" id="cd00096">
    <property type="entry name" value="Ig"/>
    <property type="match status" value="1"/>
</dbReference>
<keyword evidence="1" id="KW-0812">Transmembrane</keyword>
<dbReference type="InterPro" id="IPR036179">
    <property type="entry name" value="Ig-like_dom_sf"/>
</dbReference>
<keyword evidence="1" id="KW-0472">Membrane</keyword>
<protein>
    <recommendedName>
        <fullName evidence="3">Ig-like domain-containing protein</fullName>
    </recommendedName>
</protein>
<feature type="chain" id="PRO_5022684008" description="Ig-like domain-containing protein" evidence="2">
    <location>
        <begin position="18"/>
        <end position="271"/>
    </location>
</feature>